<dbReference type="GO" id="GO:0008270">
    <property type="term" value="F:zinc ion binding"/>
    <property type="evidence" value="ECO:0007669"/>
    <property type="project" value="TreeGrafter"/>
</dbReference>
<feature type="binding site" evidence="13">
    <location>
        <position position="91"/>
    </location>
    <ligand>
        <name>Fe cation</name>
        <dbReference type="ChEBI" id="CHEBI:24875"/>
    </ligand>
</feature>
<evidence type="ECO:0000313" key="15">
    <source>
        <dbReference type="Proteomes" id="UP000231267"/>
    </source>
</evidence>
<comment type="subcellular location">
    <subcellularLocation>
        <location evidence="1">Cytoplasm</location>
    </subcellularLocation>
</comment>
<evidence type="ECO:0000313" key="14">
    <source>
        <dbReference type="EMBL" id="PIW66212.1"/>
    </source>
</evidence>
<dbReference type="GO" id="GO:0000976">
    <property type="term" value="F:transcription cis-regulatory region binding"/>
    <property type="evidence" value="ECO:0007669"/>
    <property type="project" value="TreeGrafter"/>
</dbReference>
<dbReference type="Pfam" id="PF01475">
    <property type="entry name" value="FUR"/>
    <property type="match status" value="1"/>
</dbReference>
<feature type="binding site" evidence="13">
    <location>
        <position position="112"/>
    </location>
    <ligand>
        <name>Fe cation</name>
        <dbReference type="ChEBI" id="CHEBI:24875"/>
    </ligand>
</feature>
<feature type="binding site" evidence="12">
    <location>
        <position position="97"/>
    </location>
    <ligand>
        <name>Zn(2+)</name>
        <dbReference type="ChEBI" id="CHEBI:29105"/>
    </ligand>
</feature>
<keyword evidence="9" id="KW-0805">Transcription regulation</keyword>
<feature type="binding site" evidence="13">
    <location>
        <position position="93"/>
    </location>
    <ligand>
        <name>Fe cation</name>
        <dbReference type="ChEBI" id="CHEBI:24875"/>
    </ligand>
</feature>
<comment type="similarity">
    <text evidence="2">Belongs to the Fur family.</text>
</comment>
<accession>A0A2J0LED0</accession>
<evidence type="ECO:0000256" key="2">
    <source>
        <dbReference type="ARBA" id="ARBA00007957"/>
    </source>
</evidence>
<dbReference type="CDD" id="cd07153">
    <property type="entry name" value="Fur_like"/>
    <property type="match status" value="1"/>
</dbReference>
<sequence>MRKEFQILDDFIRQKALRRTPQRENVLDVFIRVEGHVSLDELSRFVKKKYPKIGYTTVYRTMRLLAETGLCNEVDFGHGVLRYEHKYNHSHHDHLVCKKCGRYIEVFDPQIEKMQDKLAAKCGFKPDSHRLQIFGVCSKCQARYNKKSK</sequence>
<proteinExistence type="inferred from homology"/>
<dbReference type="InterPro" id="IPR036390">
    <property type="entry name" value="WH_DNA-bd_sf"/>
</dbReference>
<keyword evidence="6" id="KW-0678">Repressor</keyword>
<comment type="cofactor">
    <cofactor evidence="13">
        <name>Mn(2+)</name>
        <dbReference type="ChEBI" id="CHEBI:29035"/>
    </cofactor>
    <cofactor evidence="13">
        <name>Fe(2+)</name>
        <dbReference type="ChEBI" id="CHEBI:29033"/>
    </cofactor>
    <text evidence="13">Binds 1 Mn(2+) or Fe(2+) ion per subunit.</text>
</comment>
<dbReference type="Gene3D" id="1.10.10.10">
    <property type="entry name" value="Winged helix-like DNA-binding domain superfamily/Winged helix DNA-binding domain"/>
    <property type="match status" value="1"/>
</dbReference>
<keyword evidence="5" id="KW-0963">Cytoplasm</keyword>
<dbReference type="Proteomes" id="UP000231267">
    <property type="component" value="Unassembled WGS sequence"/>
</dbReference>
<comment type="cofactor">
    <cofactor evidence="12">
        <name>Zn(2+)</name>
        <dbReference type="ChEBI" id="CHEBI:29105"/>
    </cofactor>
    <text evidence="12">Binds 1 zinc ion per subunit.</text>
</comment>
<dbReference type="Gene3D" id="3.30.1490.190">
    <property type="match status" value="1"/>
</dbReference>
<dbReference type="InterPro" id="IPR043135">
    <property type="entry name" value="Fur_C"/>
</dbReference>
<dbReference type="SUPFAM" id="SSF46785">
    <property type="entry name" value="Winged helix' DNA-binding domain"/>
    <property type="match status" value="1"/>
</dbReference>
<keyword evidence="7 12" id="KW-0479">Metal-binding</keyword>
<evidence type="ECO:0000256" key="4">
    <source>
        <dbReference type="ARBA" id="ARBA00020910"/>
    </source>
</evidence>
<feature type="binding site" evidence="13">
    <location>
        <position position="129"/>
    </location>
    <ligand>
        <name>Fe cation</name>
        <dbReference type="ChEBI" id="CHEBI:24875"/>
    </ligand>
</feature>
<organism evidence="14 15">
    <name type="scientific">Candidatus Taenaricola geysiri</name>
    <dbReference type="NCBI Taxonomy" id="1974752"/>
    <lineage>
        <taxon>Bacteria</taxon>
        <taxon>Pseudomonadati</taxon>
        <taxon>Candidatus Omnitrophota</taxon>
        <taxon>Candidatus Taenaricola</taxon>
    </lineage>
</organism>
<dbReference type="GO" id="GO:0045892">
    <property type="term" value="P:negative regulation of DNA-templated transcription"/>
    <property type="evidence" value="ECO:0007669"/>
    <property type="project" value="TreeGrafter"/>
</dbReference>
<evidence type="ECO:0000256" key="8">
    <source>
        <dbReference type="ARBA" id="ARBA00022833"/>
    </source>
</evidence>
<evidence type="ECO:0000256" key="9">
    <source>
        <dbReference type="ARBA" id="ARBA00023015"/>
    </source>
</evidence>
<evidence type="ECO:0000256" key="13">
    <source>
        <dbReference type="PIRSR" id="PIRSR602481-2"/>
    </source>
</evidence>
<protein>
    <recommendedName>
        <fullName evidence="4">Ferric uptake regulation protein</fullName>
    </recommendedName>
</protein>
<evidence type="ECO:0000256" key="1">
    <source>
        <dbReference type="ARBA" id="ARBA00004496"/>
    </source>
</evidence>
<feature type="binding site" evidence="12">
    <location>
        <position position="137"/>
    </location>
    <ligand>
        <name>Zn(2+)</name>
        <dbReference type="ChEBI" id="CHEBI:29105"/>
    </ligand>
</feature>
<reference evidence="14 15" key="1">
    <citation type="submission" date="2017-09" db="EMBL/GenBank/DDBJ databases">
        <title>Depth-based differentiation of microbial function through sediment-hosted aquifers and enrichment of novel symbionts in the deep terrestrial subsurface.</title>
        <authorList>
            <person name="Probst A.J."/>
            <person name="Ladd B."/>
            <person name="Jarett J.K."/>
            <person name="Geller-Mcgrath D.E."/>
            <person name="Sieber C.M."/>
            <person name="Emerson J.B."/>
            <person name="Anantharaman K."/>
            <person name="Thomas B.C."/>
            <person name="Malmstrom R."/>
            <person name="Stieglmeier M."/>
            <person name="Klingl A."/>
            <person name="Woyke T."/>
            <person name="Ryan C.M."/>
            <person name="Banfield J.F."/>
        </authorList>
    </citation>
    <scope>NUCLEOTIDE SEQUENCE [LARGE SCALE GENOMIC DNA]</scope>
    <source>
        <strain evidence="14">CG12_big_fil_rev_8_21_14_0_65_43_15</strain>
    </source>
</reference>
<keyword evidence="10" id="KW-0238">DNA-binding</keyword>
<dbReference type="InterPro" id="IPR036388">
    <property type="entry name" value="WH-like_DNA-bd_sf"/>
</dbReference>
<keyword evidence="11" id="KW-0804">Transcription</keyword>
<dbReference type="GO" id="GO:1900376">
    <property type="term" value="P:regulation of secondary metabolite biosynthetic process"/>
    <property type="evidence" value="ECO:0007669"/>
    <property type="project" value="TreeGrafter"/>
</dbReference>
<evidence type="ECO:0000256" key="11">
    <source>
        <dbReference type="ARBA" id="ARBA00023163"/>
    </source>
</evidence>
<gene>
    <name evidence="14" type="ORF">COW11_04570</name>
</gene>
<dbReference type="PANTHER" id="PTHR33202:SF2">
    <property type="entry name" value="FERRIC UPTAKE REGULATION PROTEIN"/>
    <property type="match status" value="1"/>
</dbReference>
<dbReference type="GO" id="GO:0003700">
    <property type="term" value="F:DNA-binding transcription factor activity"/>
    <property type="evidence" value="ECO:0007669"/>
    <property type="project" value="InterPro"/>
</dbReference>
<evidence type="ECO:0000256" key="10">
    <source>
        <dbReference type="ARBA" id="ARBA00023125"/>
    </source>
</evidence>
<evidence type="ECO:0000256" key="12">
    <source>
        <dbReference type="PIRSR" id="PIRSR602481-1"/>
    </source>
</evidence>
<dbReference type="GO" id="GO:0005829">
    <property type="term" value="C:cytosol"/>
    <property type="evidence" value="ECO:0007669"/>
    <property type="project" value="TreeGrafter"/>
</dbReference>
<evidence type="ECO:0000256" key="6">
    <source>
        <dbReference type="ARBA" id="ARBA00022491"/>
    </source>
</evidence>
<comment type="caution">
    <text evidence="14">The sequence shown here is derived from an EMBL/GenBank/DDBJ whole genome shotgun (WGS) entry which is preliminary data.</text>
</comment>
<keyword evidence="8 12" id="KW-0862">Zinc</keyword>
<evidence type="ECO:0000256" key="3">
    <source>
        <dbReference type="ARBA" id="ARBA00011738"/>
    </source>
</evidence>
<dbReference type="PANTHER" id="PTHR33202">
    <property type="entry name" value="ZINC UPTAKE REGULATION PROTEIN"/>
    <property type="match status" value="1"/>
</dbReference>
<evidence type="ECO:0000256" key="5">
    <source>
        <dbReference type="ARBA" id="ARBA00022490"/>
    </source>
</evidence>
<keyword evidence="13" id="KW-0408">Iron</keyword>
<evidence type="ECO:0000256" key="7">
    <source>
        <dbReference type="ARBA" id="ARBA00022723"/>
    </source>
</evidence>
<feature type="binding site" evidence="12">
    <location>
        <position position="140"/>
    </location>
    <ligand>
        <name>Zn(2+)</name>
        <dbReference type="ChEBI" id="CHEBI:29105"/>
    </ligand>
</feature>
<comment type="subunit">
    <text evidence="3">Homodimer.</text>
</comment>
<feature type="binding site" evidence="12">
    <location>
        <position position="100"/>
    </location>
    <ligand>
        <name>Zn(2+)</name>
        <dbReference type="ChEBI" id="CHEBI:29105"/>
    </ligand>
</feature>
<dbReference type="InterPro" id="IPR002481">
    <property type="entry name" value="FUR"/>
</dbReference>
<name>A0A2J0LED0_9BACT</name>
<dbReference type="EMBL" id="PFGP01000106">
    <property type="protein sequence ID" value="PIW66212.1"/>
    <property type="molecule type" value="Genomic_DNA"/>
</dbReference>
<dbReference type="AlphaFoldDB" id="A0A2J0LED0"/>